<gene>
    <name evidence="1" type="ORF">AA0114_g11815</name>
</gene>
<protein>
    <submittedName>
        <fullName evidence="1">Uncharacterized protein</fullName>
    </submittedName>
</protein>
<comment type="caution">
    <text evidence="1">The sequence shown here is derived from an EMBL/GenBank/DDBJ whole genome shotgun (WGS) entry which is preliminary data.</text>
</comment>
<evidence type="ECO:0000313" key="2">
    <source>
        <dbReference type="Proteomes" id="UP000292402"/>
    </source>
</evidence>
<sequence>MLSPNYSFTGPTAETIVKISQAIKEVDTSAPSSLHNHRRYLYVVRRLAREMEVQIHSWEVLDARAEFARSLIAVVDRELDLPPEYYEGQSEDEGRETPQQLGVTHDEPAVRPARSHMLPAPPFMQTARTLGFATPPQYTAMSSFPPMGAARLDYRATTEDEDRRTDAFPMEARVVKGRRAYLRRSQNTAVDYPSSQLKEDDE</sequence>
<organism evidence="1 2">
    <name type="scientific">Alternaria tenuissima</name>
    <dbReference type="NCBI Taxonomy" id="119927"/>
    <lineage>
        <taxon>Eukaryota</taxon>
        <taxon>Fungi</taxon>
        <taxon>Dikarya</taxon>
        <taxon>Ascomycota</taxon>
        <taxon>Pezizomycotina</taxon>
        <taxon>Dothideomycetes</taxon>
        <taxon>Pleosporomycetidae</taxon>
        <taxon>Pleosporales</taxon>
        <taxon>Pleosporineae</taxon>
        <taxon>Pleosporaceae</taxon>
        <taxon>Alternaria</taxon>
        <taxon>Alternaria sect. Alternaria</taxon>
        <taxon>Alternaria alternata complex</taxon>
    </lineage>
</organism>
<accession>A0A4V1WL78</accession>
<dbReference type="EMBL" id="PDXA01000066">
    <property type="protein sequence ID" value="RYN35016.1"/>
    <property type="molecule type" value="Genomic_DNA"/>
</dbReference>
<dbReference type="AlphaFoldDB" id="A0A4V1WL78"/>
<name>A0A4V1WL78_9PLEO</name>
<dbReference type="Proteomes" id="UP000292402">
    <property type="component" value="Unassembled WGS sequence"/>
</dbReference>
<evidence type="ECO:0000313" key="1">
    <source>
        <dbReference type="EMBL" id="RYN35016.1"/>
    </source>
</evidence>
<proteinExistence type="predicted"/>
<reference evidence="2" key="1">
    <citation type="journal article" date="2019" name="bioRxiv">
        <title>Genomics, evolutionary history and diagnostics of the Alternaria alternata species group including apple and Asian pear pathotypes.</title>
        <authorList>
            <person name="Armitage A.D."/>
            <person name="Cockerton H.M."/>
            <person name="Sreenivasaprasad S."/>
            <person name="Woodhall J.W."/>
            <person name="Lane C.R."/>
            <person name="Harrison R.J."/>
            <person name="Clarkson J.P."/>
        </authorList>
    </citation>
    <scope>NUCLEOTIDE SEQUENCE [LARGE SCALE GENOMIC DNA]</scope>
    <source>
        <strain evidence="2">FERA 1082</strain>
    </source>
</reference>